<dbReference type="PANTHER" id="PTHR43667">
    <property type="entry name" value="CYCLOPROPANE-FATTY-ACYL-PHOSPHOLIPID SYNTHASE"/>
    <property type="match status" value="1"/>
</dbReference>
<evidence type="ECO:0000256" key="4">
    <source>
        <dbReference type="ARBA" id="ARBA00022691"/>
    </source>
</evidence>
<protein>
    <submittedName>
        <fullName evidence="7">Cyclopropane-fatty-acyl-phospholipid synthase</fullName>
    </submittedName>
</protein>
<reference evidence="7 8" key="1">
    <citation type="journal article" date="2015" name="Stand. Genomic Sci.">
        <title>Genomic Encyclopedia of Bacterial and Archaeal Type Strains, Phase III: the genomes of soil and plant-associated and newly described type strains.</title>
        <authorList>
            <person name="Whitman W.B."/>
            <person name="Woyke T."/>
            <person name="Klenk H.P."/>
            <person name="Zhou Y."/>
            <person name="Lilburn T.G."/>
            <person name="Beck B.J."/>
            <person name="De Vos P."/>
            <person name="Vandamme P."/>
            <person name="Eisen J.A."/>
            <person name="Garrity G."/>
            <person name="Hugenholtz P."/>
            <person name="Kyrpides N.C."/>
        </authorList>
    </citation>
    <scope>NUCLEOTIDE SEQUENCE [LARGE SCALE GENOMIC DNA]</scope>
    <source>
        <strain evidence="7 8">VKM Ac-2540</strain>
    </source>
</reference>
<keyword evidence="2" id="KW-0489">Methyltransferase</keyword>
<dbReference type="InterPro" id="IPR050723">
    <property type="entry name" value="CFA/CMAS"/>
</dbReference>
<comment type="caution">
    <text evidence="7">The sequence shown here is derived from an EMBL/GenBank/DDBJ whole genome shotgun (WGS) entry which is preliminary data.</text>
</comment>
<accession>A0A4Q7W1P9</accession>
<gene>
    <name evidence="7" type="ORF">EV645_7217</name>
</gene>
<keyword evidence="5" id="KW-0443">Lipid metabolism</keyword>
<comment type="similarity">
    <text evidence="1">Belongs to the CFA/CMAS family.</text>
</comment>
<dbReference type="PANTHER" id="PTHR43667:SF2">
    <property type="entry name" value="FATTY ACID C-METHYL TRANSFERASE"/>
    <property type="match status" value="1"/>
</dbReference>
<dbReference type="Pfam" id="PF02353">
    <property type="entry name" value="CMAS"/>
    <property type="match status" value="1"/>
</dbReference>
<sequence>MSTLTVAQPLCLRHPALRPLCVRARLTRLIVDRILDRVPVRAVYPDGTVRGGGGPDAPVLRIIRPGSMFERLAHNPKIGLGEAYMAGDWATADGTDLGELLTPFAAQLTQLLPQWLLRFRLVIDERIPARQRNTITGARDNISAHYDLSNALFAAFLDPGMSYSSALFDPAVPLSGQDLEEAQTRKVERILDQAGVGPGSQVLEIGIGWGTLAIAAAHRGAHITGITLSTEQLQLARRRVDDAGLADQVDLRLQDYRTVTGSYDAIVSVEMIEAVGEEYWPDYFRTLDELLAPGGSIAIQAILMDHDRMRATRKSYSWIQKYIFPGGLIPSRTAIDDALAQYTSLTVDDDYRFGADYAETLRRWRRQFATNWPVVRAQGFDETFRRSWEYYLAYSEAGFASGYLDVAQLTISVETPHGGATGPSRIPLPGNRAGRTGARR</sequence>
<proteinExistence type="inferred from homology"/>
<dbReference type="GO" id="GO:0008610">
    <property type="term" value="P:lipid biosynthetic process"/>
    <property type="evidence" value="ECO:0007669"/>
    <property type="project" value="InterPro"/>
</dbReference>
<dbReference type="RefSeq" id="WP_130448592.1">
    <property type="nucleotide sequence ID" value="NZ_SHKR01000017.1"/>
</dbReference>
<dbReference type="PIRSF" id="PIRSF003085">
    <property type="entry name" value="CMAS"/>
    <property type="match status" value="1"/>
</dbReference>
<dbReference type="EMBL" id="SHKR01000017">
    <property type="protein sequence ID" value="RZU03192.1"/>
    <property type="molecule type" value="Genomic_DNA"/>
</dbReference>
<name>A0A4Q7W1P9_9ACTN</name>
<feature type="region of interest" description="Disordered" evidence="6">
    <location>
        <begin position="416"/>
        <end position="440"/>
    </location>
</feature>
<evidence type="ECO:0000256" key="5">
    <source>
        <dbReference type="ARBA" id="ARBA00023098"/>
    </source>
</evidence>
<dbReference type="CDD" id="cd02440">
    <property type="entry name" value="AdoMet_MTases"/>
    <property type="match status" value="1"/>
</dbReference>
<evidence type="ECO:0000256" key="6">
    <source>
        <dbReference type="SAM" id="MobiDB-lite"/>
    </source>
</evidence>
<dbReference type="GO" id="GO:0032259">
    <property type="term" value="P:methylation"/>
    <property type="evidence" value="ECO:0007669"/>
    <property type="project" value="UniProtKB-KW"/>
</dbReference>
<evidence type="ECO:0000313" key="7">
    <source>
        <dbReference type="EMBL" id="RZU03192.1"/>
    </source>
</evidence>
<evidence type="ECO:0000313" key="8">
    <source>
        <dbReference type="Proteomes" id="UP000292027"/>
    </source>
</evidence>
<dbReference type="Gene3D" id="3.40.50.150">
    <property type="entry name" value="Vaccinia Virus protein VP39"/>
    <property type="match status" value="1"/>
</dbReference>
<evidence type="ECO:0000256" key="2">
    <source>
        <dbReference type="ARBA" id="ARBA00022603"/>
    </source>
</evidence>
<keyword evidence="4" id="KW-0949">S-adenosyl-L-methionine</keyword>
<dbReference type="Proteomes" id="UP000292027">
    <property type="component" value="Unassembled WGS sequence"/>
</dbReference>
<dbReference type="SUPFAM" id="SSF53335">
    <property type="entry name" value="S-adenosyl-L-methionine-dependent methyltransferases"/>
    <property type="match status" value="1"/>
</dbReference>
<dbReference type="AlphaFoldDB" id="A0A4Q7W1P9"/>
<keyword evidence="3" id="KW-0808">Transferase</keyword>
<dbReference type="OrthoDB" id="9782855at2"/>
<dbReference type="GO" id="GO:0008168">
    <property type="term" value="F:methyltransferase activity"/>
    <property type="evidence" value="ECO:0007669"/>
    <property type="project" value="UniProtKB-KW"/>
</dbReference>
<dbReference type="InterPro" id="IPR003333">
    <property type="entry name" value="CMAS"/>
</dbReference>
<dbReference type="InterPro" id="IPR029063">
    <property type="entry name" value="SAM-dependent_MTases_sf"/>
</dbReference>
<evidence type="ECO:0000256" key="1">
    <source>
        <dbReference type="ARBA" id="ARBA00010815"/>
    </source>
</evidence>
<evidence type="ECO:0000256" key="3">
    <source>
        <dbReference type="ARBA" id="ARBA00022679"/>
    </source>
</evidence>
<organism evidence="7 8">
    <name type="scientific">Kribbella rubisoli</name>
    <dbReference type="NCBI Taxonomy" id="3075929"/>
    <lineage>
        <taxon>Bacteria</taxon>
        <taxon>Bacillati</taxon>
        <taxon>Actinomycetota</taxon>
        <taxon>Actinomycetes</taxon>
        <taxon>Propionibacteriales</taxon>
        <taxon>Kribbellaceae</taxon>
        <taxon>Kribbella</taxon>
    </lineage>
</organism>
<keyword evidence="8" id="KW-1185">Reference proteome</keyword>